<evidence type="ECO:0000313" key="11">
    <source>
        <dbReference type="Proteomes" id="UP000070675"/>
    </source>
</evidence>
<evidence type="ECO:0000256" key="1">
    <source>
        <dbReference type="ARBA" id="ARBA00002613"/>
    </source>
</evidence>
<keyword evidence="5 7" id="KW-0963">Cytoplasm</keyword>
<dbReference type="InterPro" id="IPR000352">
    <property type="entry name" value="Pep_chain_release_fac_I"/>
</dbReference>
<evidence type="ECO:0000256" key="8">
    <source>
        <dbReference type="SAM" id="Coils"/>
    </source>
</evidence>
<dbReference type="SUPFAM" id="SSF75620">
    <property type="entry name" value="Release factor"/>
    <property type="match status" value="1"/>
</dbReference>
<evidence type="ECO:0000256" key="5">
    <source>
        <dbReference type="ARBA" id="ARBA00022490"/>
    </source>
</evidence>
<comment type="subcellular location">
    <subcellularLocation>
        <location evidence="7">Cytoplasm</location>
    </subcellularLocation>
</comment>
<organism evidence="10 11">
    <name type="scientific">Atopobium deltae</name>
    <dbReference type="NCBI Taxonomy" id="1393034"/>
    <lineage>
        <taxon>Bacteria</taxon>
        <taxon>Bacillati</taxon>
        <taxon>Actinomycetota</taxon>
        <taxon>Coriobacteriia</taxon>
        <taxon>Coriobacteriales</taxon>
        <taxon>Atopobiaceae</taxon>
        <taxon>Atopobium</taxon>
    </lineage>
</organism>
<keyword evidence="4 7" id="KW-0488">Methylation</keyword>
<dbReference type="RefSeq" id="WP_156422838.1">
    <property type="nucleotide sequence ID" value="NZ_KQ959487.1"/>
</dbReference>
<dbReference type="PANTHER" id="PTHR43116">
    <property type="entry name" value="PEPTIDE CHAIN RELEASE FACTOR 2"/>
    <property type="match status" value="1"/>
</dbReference>
<keyword evidence="11" id="KW-1185">Reference proteome</keyword>
<dbReference type="GO" id="GO:0016149">
    <property type="term" value="F:translation release factor activity, codon specific"/>
    <property type="evidence" value="ECO:0007669"/>
    <property type="project" value="UniProtKB-UniRule"/>
</dbReference>
<proteinExistence type="inferred from homology"/>
<dbReference type="InterPro" id="IPR005139">
    <property type="entry name" value="PCRF"/>
</dbReference>
<dbReference type="InterPro" id="IPR004374">
    <property type="entry name" value="PrfB"/>
</dbReference>
<name>A0A133XVR6_9ACTN</name>
<comment type="PTM">
    <text evidence="7">Methylated by PrmC. Methylation increases the termination efficiency of RF2.</text>
</comment>
<dbReference type="FunFam" id="3.30.160.20:FF:000010">
    <property type="entry name" value="Peptide chain release factor 2"/>
    <property type="match status" value="1"/>
</dbReference>
<feature type="modified residue" description="N5-methylglutamine" evidence="7">
    <location>
        <position position="255"/>
    </location>
</feature>
<evidence type="ECO:0000313" key="10">
    <source>
        <dbReference type="EMBL" id="KXB35038.1"/>
    </source>
</evidence>
<comment type="caution">
    <text evidence="10">The sequence shown here is derived from an EMBL/GenBank/DDBJ whole genome shotgun (WGS) entry which is preliminary data.</text>
</comment>
<evidence type="ECO:0000259" key="9">
    <source>
        <dbReference type="PROSITE" id="PS00745"/>
    </source>
</evidence>
<protein>
    <recommendedName>
        <fullName evidence="3 7">Peptide chain release factor 2</fullName>
        <shortName evidence="7">RF-2</shortName>
    </recommendedName>
</protein>
<dbReference type="HAMAP" id="MF_00094">
    <property type="entry name" value="Rel_fac_2"/>
    <property type="match status" value="1"/>
</dbReference>
<dbReference type="Pfam" id="PF00472">
    <property type="entry name" value="RF-1"/>
    <property type="match status" value="1"/>
</dbReference>
<feature type="domain" description="Prokaryotic-type class I peptide chain release factors" evidence="9">
    <location>
        <begin position="248"/>
        <end position="264"/>
    </location>
</feature>
<feature type="coiled-coil region" evidence="8">
    <location>
        <begin position="53"/>
        <end position="119"/>
    </location>
</feature>
<dbReference type="Pfam" id="PF03462">
    <property type="entry name" value="PCRF"/>
    <property type="match status" value="1"/>
</dbReference>
<dbReference type="Gene3D" id="3.30.160.20">
    <property type="match status" value="1"/>
</dbReference>
<dbReference type="Gene3D" id="1.20.58.410">
    <property type="entry name" value="Release factor"/>
    <property type="match status" value="1"/>
</dbReference>
<evidence type="ECO:0000256" key="7">
    <source>
        <dbReference type="HAMAP-Rule" id="MF_00094"/>
    </source>
</evidence>
<comment type="function">
    <text evidence="1 7">Peptide chain release factor 2 directs the termination of translation in response to the peptide chain termination codons UGA and UAA.</text>
</comment>
<dbReference type="OrthoDB" id="9806673at2"/>
<dbReference type="Proteomes" id="UP000070675">
    <property type="component" value="Unassembled WGS sequence"/>
</dbReference>
<evidence type="ECO:0000256" key="4">
    <source>
        <dbReference type="ARBA" id="ARBA00022481"/>
    </source>
</evidence>
<dbReference type="Gene3D" id="3.30.70.1660">
    <property type="match status" value="1"/>
</dbReference>
<dbReference type="GO" id="GO:0005737">
    <property type="term" value="C:cytoplasm"/>
    <property type="evidence" value="ECO:0007669"/>
    <property type="project" value="UniProtKB-SubCell"/>
</dbReference>
<evidence type="ECO:0000256" key="3">
    <source>
        <dbReference type="ARBA" id="ARBA00019192"/>
    </source>
</evidence>
<keyword evidence="8" id="KW-0175">Coiled coil</keyword>
<keyword evidence="6 7" id="KW-0648">Protein biosynthesis</keyword>
<sequence length="379" mass="42699">MPETNLATLDLAALESFEQRLAHAKAFLHVDELQQTVDELSKQSSDASFWDDAQAARKAMERLTQAKQTLARLEKIQSWLEDAHVALQLLEEDEDEGVLHEAQQLYQKLSHELTELELATWFDGEFDHGDAIITIIPGQGGLEAQDWCNMLFRMYLRYCALRKWKVTVNDVPTAEVIGIDRATFTVSGENAYGMLRAEQGVHRLVRISPTDDKKRRQTTFAGVEVLPVLPDDVEVDIDPNDLRIDVYHASGHGGQGVNTTDSAVRITHLPTGLVVTCQNERSQLQNKAFAMQILRSRLYELKQERRSAELDELRGPKHEISFGNQIRSYVLYPYQMIKDLRTGVETAKVNSVLEGGDLDAFIIGYHRWAAAGKPDSGIV</sequence>
<dbReference type="InterPro" id="IPR045853">
    <property type="entry name" value="Pep_chain_release_fac_I_sf"/>
</dbReference>
<dbReference type="PANTHER" id="PTHR43116:SF3">
    <property type="entry name" value="CLASS I PEPTIDE CHAIN RELEASE FACTOR"/>
    <property type="match status" value="1"/>
</dbReference>
<dbReference type="NCBIfam" id="TIGR00020">
    <property type="entry name" value="prfB"/>
    <property type="match status" value="1"/>
</dbReference>
<gene>
    <name evidence="7" type="primary">prfB</name>
    <name evidence="10" type="ORF">HMPREF3192_00652</name>
</gene>
<evidence type="ECO:0000256" key="2">
    <source>
        <dbReference type="ARBA" id="ARBA00010835"/>
    </source>
</evidence>
<dbReference type="EMBL" id="LSCR01000007">
    <property type="protein sequence ID" value="KXB35038.1"/>
    <property type="molecule type" value="Genomic_DNA"/>
</dbReference>
<dbReference type="PROSITE" id="PS00745">
    <property type="entry name" value="RF_PROK_I"/>
    <property type="match status" value="1"/>
</dbReference>
<dbReference type="SMART" id="SM00937">
    <property type="entry name" value="PCRF"/>
    <property type="match status" value="1"/>
</dbReference>
<comment type="similarity">
    <text evidence="2 7">Belongs to the prokaryotic/mitochondrial release factor family.</text>
</comment>
<dbReference type="STRING" id="1393034.HMPREF3192_00652"/>
<reference evidence="11" key="1">
    <citation type="submission" date="2016-01" db="EMBL/GenBank/DDBJ databases">
        <authorList>
            <person name="Mitreva M."/>
            <person name="Pepin K.H."/>
            <person name="Mihindukulasuriya K.A."/>
            <person name="Fulton R."/>
            <person name="Fronick C."/>
            <person name="O'Laughlin M."/>
            <person name="Miner T."/>
            <person name="Herter B."/>
            <person name="Rosa B.A."/>
            <person name="Cordes M."/>
            <person name="Tomlinson C."/>
            <person name="Wollam A."/>
            <person name="Palsikar V.B."/>
            <person name="Mardis E.R."/>
            <person name="Wilson R.K."/>
        </authorList>
    </citation>
    <scope>NUCLEOTIDE SEQUENCE [LARGE SCALE GENOMIC DNA]</scope>
    <source>
        <strain evidence="11">DNF00019</strain>
    </source>
</reference>
<dbReference type="AlphaFoldDB" id="A0A133XVR6"/>
<evidence type="ECO:0000256" key="6">
    <source>
        <dbReference type="ARBA" id="ARBA00022917"/>
    </source>
</evidence>
<dbReference type="PATRIC" id="fig|1393034.3.peg.632"/>
<accession>A0A133XVR6</accession>